<name>A0A8S4PI38_OWEFU</name>
<feature type="region of interest" description="Disordered" evidence="1">
    <location>
        <begin position="216"/>
        <end position="238"/>
    </location>
</feature>
<gene>
    <name evidence="3" type="ORF">OFUS_LOCUS18667</name>
</gene>
<reference evidence="3" key="1">
    <citation type="submission" date="2022-03" db="EMBL/GenBank/DDBJ databases">
        <authorList>
            <person name="Martin C."/>
        </authorList>
    </citation>
    <scope>NUCLEOTIDE SEQUENCE</scope>
</reference>
<feature type="transmembrane region" description="Helical" evidence="2">
    <location>
        <begin position="317"/>
        <end position="343"/>
    </location>
</feature>
<feature type="compositionally biased region" description="Basic and acidic residues" evidence="1">
    <location>
        <begin position="283"/>
        <end position="303"/>
    </location>
</feature>
<evidence type="ECO:0000313" key="3">
    <source>
        <dbReference type="EMBL" id="CAH1793876.1"/>
    </source>
</evidence>
<dbReference type="OrthoDB" id="6327765at2759"/>
<evidence type="ECO:0008006" key="5">
    <source>
        <dbReference type="Google" id="ProtNLM"/>
    </source>
</evidence>
<proteinExistence type="predicted"/>
<comment type="caution">
    <text evidence="3">The sequence shown here is derived from an EMBL/GenBank/DDBJ whole genome shotgun (WGS) entry which is preliminary data.</text>
</comment>
<accession>A0A8S4PI38</accession>
<keyword evidence="2" id="KW-0472">Membrane</keyword>
<keyword evidence="2" id="KW-1133">Transmembrane helix</keyword>
<evidence type="ECO:0000256" key="1">
    <source>
        <dbReference type="SAM" id="MobiDB-lite"/>
    </source>
</evidence>
<dbReference type="Proteomes" id="UP000749559">
    <property type="component" value="Unassembled WGS sequence"/>
</dbReference>
<feature type="region of interest" description="Disordered" evidence="1">
    <location>
        <begin position="395"/>
        <end position="417"/>
    </location>
</feature>
<sequence>MENYIRYNYLYIVVINLTWLSLCYSNEWVSIEHNIEMALSCGRGEAIYIENVTRATTCHESNELIPKTEWGERFDICNGEKKCYITGHNSSAIEDFNSSRINATNVCYRCLKSARKRNNRNMTLDCNHEYIQTRAVIHGLSVDRCPNDKRCCQVESSERLEEIKEICDNQGTCNITSTLSGGKCQSKKRNYEQILYECIPPPPTTLSTSRKITTIRQETTQATTPQPTSTTTTATQRETSTLTAITKAAHSTRFQTEEVLVSKVSVPTSTSTVKEYSTSTADETPKTHSEITTKEPDPTTDKDDILEEQGFGKYENILAVVLPAVLGGLILVAIIVVLMVCLIRRKRRATKGNRSKPNNDTLHANDAFIMDLKEKCDNGRKGKINDEVVPNEVPENIHKRCNDGESDQNGDGSQDCYDRIQLGATKNPRVGKKLDESYSHVIKCDDNDLYYSTAVDVSEEDLKEENENEIGSLKINNTYSNVTELITGSPSKKAPKFVIADDKRDERSTHANVNEIKETKEMLPHNDDYYLKVATHTEPASGHSSTSTKDISDIYAAVDKTKKNKARF</sequence>
<evidence type="ECO:0000313" key="4">
    <source>
        <dbReference type="Proteomes" id="UP000749559"/>
    </source>
</evidence>
<organism evidence="3 4">
    <name type="scientific">Owenia fusiformis</name>
    <name type="common">Polychaete worm</name>
    <dbReference type="NCBI Taxonomy" id="6347"/>
    <lineage>
        <taxon>Eukaryota</taxon>
        <taxon>Metazoa</taxon>
        <taxon>Spiralia</taxon>
        <taxon>Lophotrochozoa</taxon>
        <taxon>Annelida</taxon>
        <taxon>Polychaeta</taxon>
        <taxon>Sedentaria</taxon>
        <taxon>Canalipalpata</taxon>
        <taxon>Sabellida</taxon>
        <taxon>Oweniida</taxon>
        <taxon>Oweniidae</taxon>
        <taxon>Owenia</taxon>
    </lineage>
</organism>
<feature type="region of interest" description="Disordered" evidence="1">
    <location>
        <begin position="272"/>
        <end position="303"/>
    </location>
</feature>
<dbReference type="EMBL" id="CAIIXF020000009">
    <property type="protein sequence ID" value="CAH1793876.1"/>
    <property type="molecule type" value="Genomic_DNA"/>
</dbReference>
<keyword evidence="4" id="KW-1185">Reference proteome</keyword>
<keyword evidence="2" id="KW-0812">Transmembrane</keyword>
<dbReference type="AlphaFoldDB" id="A0A8S4PI38"/>
<dbReference type="CDD" id="cd22823">
    <property type="entry name" value="Gal_Rha_Lectin"/>
    <property type="match status" value="1"/>
</dbReference>
<protein>
    <recommendedName>
        <fullName evidence="5">SUEL-type lectin domain-containing protein</fullName>
    </recommendedName>
</protein>
<evidence type="ECO:0000256" key="2">
    <source>
        <dbReference type="SAM" id="Phobius"/>
    </source>
</evidence>